<comment type="similarity">
    <text evidence="3">Belongs to the GTP cyclohydrolase II family.</text>
</comment>
<dbReference type="GO" id="GO:0005525">
    <property type="term" value="F:GTP binding"/>
    <property type="evidence" value="ECO:0007669"/>
    <property type="project" value="UniProtKB-KW"/>
</dbReference>
<dbReference type="InterPro" id="IPR032677">
    <property type="entry name" value="GTP_cyclohydro_II"/>
</dbReference>
<dbReference type="CDD" id="cd00641">
    <property type="entry name" value="GTP_cyclohydro2"/>
    <property type="match status" value="1"/>
</dbReference>
<feature type="domain" description="CLASP N-terminal" evidence="17">
    <location>
        <begin position="715"/>
        <end position="943"/>
    </location>
</feature>
<sequence>MHGSTSKSTYTTYKQAYPFITLSLHLPEVFCVARARIPTTQGPDIFLHLYSNNKDNKEHLAIVFGEDIRSRSLFKRRSPNESQQDRMIRGAYIGKLYPGRASADVDDKLGLKLNFDPVTGDLIFDSETTWDGTHNDTLVRIHSECYTGENAWSARCDCGEQFDRAGKLIACDHEPETGIVGGNGHGVIVYLRQEGRGIGLGEKLKAYNLQDLGADTVQANVLLNHPIDARDFSIGKSILLDLGLKNVRLLTNNPDKIAQVEHADLLHCVERVPMVPIHWQDEARGIDSKEIEGYLRTKIERMGHLLQKPLHLHTNTSKRDSAAIYWLYSRLNYITKSIDSPISFFNDNIDNSTINRTKNQFFDIYEKISSENLTVIDKLNILTRFKGHVKKELVNTDYIQLYFKTLLYIPNYIKLLNQKQSYKDDQEETIKNLLLTSHSALSYLVKRVSYQSPNSINNTIVNDLLSYFIEIQDTVNNQSINIAKFNLNKKIWLLSNKAIEILYLTVPLYVEDALLKLFNNLNESDNYLLEQLNNNHLKYLLLIIDDLTRINLQSNKTSSNTTIFLEIFLPHFIHLLNNNKLFDLNGTYREDTNKKLIVELINDILTKYLDNKVFSEFKSKLNNSSIRNYFMKETTTDKSSDTGKNKDNNNIDNNDEKISIDNNATSIPSLGLFDLEMEYNMLLNDYKAPQLTNLLNQNHLKYKSKYENLTTLVNDLNTLLVPFHERKETESNWKVRQTNIIMIREKLLINEQLLKNNKSEMVSALKEMNFVDNLSKAILSLRTSLSLNSCQLLKELLELLGDSMPLVLLDQIFTLLKQLLSSTKKISSQMALHCLMCFFICVNEFHNKLFQSAFTLMNEKSIVPRNSSTIFLRIFIIKFSKTVKLENNLLYVEEWLKKGLLDAQIIVRDSMKLTFWYFYKAYPEHGKSLLHNFFSPQLKKSLESSIPLHLSIDYERPSNSSSSNNSRRSSLLNAHFQNNGSKRKYPSYAQPTQSSSILQKINNVTHGSSNGNFGYRSTSDNISHSNDFVSKKFKSSTSTMSRIDNNSLIKRKVSAPVRHTGSNNSILDVENMSQFDITDEINSPHSNPLIQKYLENSNSKQNTSSTINKTPLDNKYGLIGSEEESKKIIASFKSHSLQNFILNPQNYKYPLQLLQNFLLRKSGKLLIETTLSTIMPYMRQILLKVPIELKNLLSFPVFVQCMPLKFIIELCSICNMNIDDIILKLNISDMNKFINEISSLFNDMTSEYSDKNVSLYYMKYREKFFNFTMNVLIYLFEDKIHFDIQDPDFKRLLKLVSDIYGDEFDNTIYFNLIFQLYIYNKKVFLEYLNTLNLVSKKLKISNELQMRDPTFELTSTRLSKSVKEKQITTEVEDNSSQDVLAIDNHDDDITIRKYMDMTMVNPFKQNNSLNGEVNQNDDLGNKIKPEDSENGTSHSTLDSTENKLSQMTRVVSVYQTIDYTKSNPKPLNNIKEEEDGDKNAIKSEIDLSDIFSKKKSVNELNMMVRGVNQVENNKLDNINLRNEEDFKPEQEHTVKFSTDPPKVINDEMKTLRKENEDGTLTSSPEIEVRSPDVNSKLVLVSNNSEKIQPRIKLEEQLEIPRDVTVHHGDKYNLMHLLPADSFILFELNVIIASNYGQTRDFTIKKRNQYDHLLEAVNRIKSGMFTMKHLIYLIEPLIELDLNDTLLLKWLQQEGGFVKLQDICLMLLQSTDETMLIPTNMTSKALILLQCLLLINEHFSDKMQLSSGFATEIWDQFIILVDKLSDYNNEIYNLLIETRQLMIHLKYFDSKRITSILNKLLFMIYEYEKNVPSNSNNYNPQQLVYVSTKKKEGMVVSFLLGTLSDILKDYRRQKNPNNTVVIKNNQFSEIIQSLISFTEFEITEWRYESCNILASIHYILKTIKKLRQEEIEGLFGQLSKFSYRLIKSMASSI</sequence>
<dbReference type="GO" id="GO:0009231">
    <property type="term" value="P:riboflavin biosynthetic process"/>
    <property type="evidence" value="ECO:0007669"/>
    <property type="project" value="UniProtKB-KW"/>
</dbReference>
<keyword evidence="11" id="KW-0498">Mitosis</keyword>
<keyword evidence="13" id="KW-0342">GTP-binding</keyword>
<comment type="caution">
    <text evidence="18">The sequence shown here is derived from an EMBL/GenBank/DDBJ whole genome shotgun (WGS) entry which is preliminary data.</text>
</comment>
<dbReference type="GO" id="GO:0005874">
    <property type="term" value="C:microtubule"/>
    <property type="evidence" value="ECO:0007669"/>
    <property type="project" value="UniProtKB-KW"/>
</dbReference>
<dbReference type="InterPro" id="IPR000926">
    <property type="entry name" value="RibA"/>
</dbReference>
<dbReference type="Pfam" id="PF12348">
    <property type="entry name" value="CLASP_N"/>
    <property type="match status" value="1"/>
</dbReference>
<evidence type="ECO:0000256" key="3">
    <source>
        <dbReference type="ARBA" id="ARBA00008131"/>
    </source>
</evidence>
<evidence type="ECO:0000313" key="18">
    <source>
        <dbReference type="EMBL" id="KAK5773849.1"/>
    </source>
</evidence>
<reference evidence="19" key="1">
    <citation type="submission" date="2023-07" db="EMBL/GenBank/DDBJ databases">
        <title>A draft genome of Kazachstania heterogenica Y-27499.</title>
        <authorList>
            <person name="Donic C."/>
            <person name="Kralova J.S."/>
            <person name="Fidel L."/>
            <person name="Ben-Dor S."/>
            <person name="Jung S."/>
        </authorList>
    </citation>
    <scope>NUCLEOTIDE SEQUENCE [LARGE SCALE GENOMIC DNA]</scope>
    <source>
        <strain evidence="19">Y27499</strain>
    </source>
</reference>
<feature type="region of interest" description="Disordered" evidence="15">
    <location>
        <begin position="635"/>
        <end position="658"/>
    </location>
</feature>
<keyword evidence="10" id="KW-0547">Nucleotide-binding</keyword>
<keyword evidence="11" id="KW-0131">Cell cycle</keyword>
<accession>A0AAN7ZRD9</accession>
<dbReference type="InterPro" id="IPR011989">
    <property type="entry name" value="ARM-like"/>
</dbReference>
<dbReference type="Gene3D" id="3.40.50.10990">
    <property type="entry name" value="GTP cyclohydrolase II"/>
    <property type="match status" value="1"/>
</dbReference>
<keyword evidence="9" id="KW-0493">Microtubule</keyword>
<evidence type="ECO:0000256" key="7">
    <source>
        <dbReference type="ARBA" id="ARBA00022618"/>
    </source>
</evidence>
<dbReference type="GO" id="GO:0003935">
    <property type="term" value="F:GTP cyclohydrolase II activity"/>
    <property type="evidence" value="ECO:0007669"/>
    <property type="project" value="UniProtKB-EC"/>
</dbReference>
<dbReference type="GO" id="GO:0051301">
    <property type="term" value="P:cell division"/>
    <property type="evidence" value="ECO:0007669"/>
    <property type="project" value="UniProtKB-KW"/>
</dbReference>
<evidence type="ECO:0000256" key="14">
    <source>
        <dbReference type="ARBA" id="ARBA00049295"/>
    </source>
</evidence>
<evidence type="ECO:0000256" key="13">
    <source>
        <dbReference type="ARBA" id="ARBA00023134"/>
    </source>
</evidence>
<keyword evidence="19" id="KW-1185">Reference proteome</keyword>
<dbReference type="NCBIfam" id="TIGR00505">
    <property type="entry name" value="ribA"/>
    <property type="match status" value="1"/>
</dbReference>
<feature type="domain" description="GTP cyclohydrolase II" evidence="16">
    <location>
        <begin position="132"/>
        <end position="273"/>
    </location>
</feature>
<dbReference type="PANTHER" id="PTHR21327">
    <property type="entry name" value="GTP CYCLOHYDROLASE II-RELATED"/>
    <property type="match status" value="1"/>
</dbReference>
<evidence type="ECO:0000256" key="6">
    <source>
        <dbReference type="ARBA" id="ARBA00016012"/>
    </source>
</evidence>
<comment type="pathway">
    <text evidence="2">Cofactor biosynthesis; riboflavin biosynthesis.</text>
</comment>
<dbReference type="Gene3D" id="1.25.10.10">
    <property type="entry name" value="Leucine-rich Repeat Variant"/>
    <property type="match status" value="1"/>
</dbReference>
<feature type="compositionally biased region" description="Polar residues" evidence="15">
    <location>
        <begin position="1405"/>
        <end position="1418"/>
    </location>
</feature>
<keyword evidence="8" id="KW-0686">Riboflavin biosynthesis</keyword>
<protein>
    <recommendedName>
        <fullName evidence="6">Protein STU1</fullName>
        <ecNumber evidence="5">3.5.4.25</ecNumber>
    </recommendedName>
</protein>
<evidence type="ECO:0000256" key="10">
    <source>
        <dbReference type="ARBA" id="ARBA00022741"/>
    </source>
</evidence>
<evidence type="ECO:0000256" key="2">
    <source>
        <dbReference type="ARBA" id="ARBA00005104"/>
    </source>
</evidence>
<evidence type="ECO:0000313" key="19">
    <source>
        <dbReference type="Proteomes" id="UP001306508"/>
    </source>
</evidence>
<dbReference type="EC" id="3.5.4.25" evidence="5"/>
<name>A0AAN7ZRD9_9SACH</name>
<dbReference type="PANTHER" id="PTHR21327:SF29">
    <property type="entry name" value="GTP CYCLOHYDROLASE-2"/>
    <property type="match status" value="1"/>
</dbReference>
<dbReference type="SUPFAM" id="SSF142695">
    <property type="entry name" value="RibA-like"/>
    <property type="match status" value="1"/>
</dbReference>
<feature type="region of interest" description="Disordered" evidence="15">
    <location>
        <begin position="1405"/>
        <end position="1444"/>
    </location>
</feature>
<dbReference type="InterPro" id="IPR024395">
    <property type="entry name" value="CLASP_N_dom"/>
</dbReference>
<comment type="subcellular location">
    <subcellularLocation>
        <location evidence="1">Cytoplasm</location>
        <location evidence="1">Cytoskeleton</location>
        <location evidence="1">Spindle</location>
    </subcellularLocation>
</comment>
<dbReference type="NCBIfam" id="NF001591">
    <property type="entry name" value="PRK00393.1"/>
    <property type="match status" value="1"/>
</dbReference>
<organism evidence="18 19">
    <name type="scientific">Arxiozyma heterogenica</name>
    <dbReference type="NCBI Taxonomy" id="278026"/>
    <lineage>
        <taxon>Eukaryota</taxon>
        <taxon>Fungi</taxon>
        <taxon>Dikarya</taxon>
        <taxon>Ascomycota</taxon>
        <taxon>Saccharomycotina</taxon>
        <taxon>Saccharomycetes</taxon>
        <taxon>Saccharomycetales</taxon>
        <taxon>Saccharomycetaceae</taxon>
        <taxon>Arxiozyma</taxon>
    </lineage>
</organism>
<feature type="compositionally biased region" description="Polar residues" evidence="15">
    <location>
        <begin position="1430"/>
        <end position="1444"/>
    </location>
</feature>
<keyword evidence="7" id="KW-0132">Cell division</keyword>
<keyword evidence="12" id="KW-0378">Hydrolase</keyword>
<dbReference type="Proteomes" id="UP001306508">
    <property type="component" value="Unassembled WGS sequence"/>
</dbReference>
<evidence type="ECO:0000256" key="8">
    <source>
        <dbReference type="ARBA" id="ARBA00022619"/>
    </source>
</evidence>
<proteinExistence type="inferred from homology"/>
<evidence type="ECO:0000256" key="4">
    <source>
        <dbReference type="ARBA" id="ARBA00009549"/>
    </source>
</evidence>
<gene>
    <name evidence="18" type="ORF">RI543_004905</name>
</gene>
<evidence type="ECO:0000256" key="11">
    <source>
        <dbReference type="ARBA" id="ARBA00022776"/>
    </source>
</evidence>
<evidence type="ECO:0000256" key="9">
    <source>
        <dbReference type="ARBA" id="ARBA00022701"/>
    </source>
</evidence>
<evidence type="ECO:0000259" key="16">
    <source>
        <dbReference type="Pfam" id="PF00925"/>
    </source>
</evidence>
<dbReference type="GO" id="GO:0005819">
    <property type="term" value="C:spindle"/>
    <property type="evidence" value="ECO:0007669"/>
    <property type="project" value="UniProtKB-SubCell"/>
</dbReference>
<dbReference type="EMBL" id="JAWIZZ010000064">
    <property type="protein sequence ID" value="KAK5773849.1"/>
    <property type="molecule type" value="Genomic_DNA"/>
</dbReference>
<evidence type="ECO:0000259" key="17">
    <source>
        <dbReference type="Pfam" id="PF12348"/>
    </source>
</evidence>
<comment type="catalytic activity">
    <reaction evidence="14">
        <text>GTP + 4 H2O = 2,5-diamino-6-hydroxy-4-(5-phosphoribosylamino)-pyrimidine + formate + 2 phosphate + 3 H(+)</text>
        <dbReference type="Rhea" id="RHEA:23704"/>
        <dbReference type="ChEBI" id="CHEBI:15377"/>
        <dbReference type="ChEBI" id="CHEBI:15378"/>
        <dbReference type="ChEBI" id="CHEBI:15740"/>
        <dbReference type="ChEBI" id="CHEBI:37565"/>
        <dbReference type="ChEBI" id="CHEBI:43474"/>
        <dbReference type="ChEBI" id="CHEBI:58614"/>
        <dbReference type="EC" id="3.5.4.25"/>
    </reaction>
</comment>
<evidence type="ECO:0000256" key="15">
    <source>
        <dbReference type="SAM" id="MobiDB-lite"/>
    </source>
</evidence>
<dbReference type="Pfam" id="PF00925">
    <property type="entry name" value="GTP_cyclohydro2"/>
    <property type="match status" value="1"/>
</dbReference>
<dbReference type="InterPro" id="IPR036144">
    <property type="entry name" value="RibA-like_sf"/>
</dbReference>
<comment type="similarity">
    <text evidence="4">Belongs to the CLASP family.</text>
</comment>
<evidence type="ECO:0000256" key="5">
    <source>
        <dbReference type="ARBA" id="ARBA00012762"/>
    </source>
</evidence>
<evidence type="ECO:0000256" key="1">
    <source>
        <dbReference type="ARBA" id="ARBA00004186"/>
    </source>
</evidence>
<evidence type="ECO:0000256" key="12">
    <source>
        <dbReference type="ARBA" id="ARBA00022801"/>
    </source>
</evidence>